<name>A0A3N9UIP9_9BACI</name>
<dbReference type="SUPFAM" id="SSF54593">
    <property type="entry name" value="Glyoxalase/Bleomycin resistance protein/Dihydroxybiphenyl dioxygenase"/>
    <property type="match status" value="1"/>
</dbReference>
<dbReference type="PANTHER" id="PTHR40265:SF1">
    <property type="entry name" value="GLYOXALASE-LIKE DOMAIN-CONTAINING PROTEIN"/>
    <property type="match status" value="1"/>
</dbReference>
<dbReference type="Pfam" id="PF13468">
    <property type="entry name" value="Glyoxalase_3"/>
    <property type="match status" value="1"/>
</dbReference>
<dbReference type="InterPro" id="IPR029068">
    <property type="entry name" value="Glyas_Bleomycin-R_OHBP_Dase"/>
</dbReference>
<evidence type="ECO:0000259" key="1">
    <source>
        <dbReference type="Pfam" id="PF13468"/>
    </source>
</evidence>
<evidence type="ECO:0000313" key="3">
    <source>
        <dbReference type="Proteomes" id="UP000274033"/>
    </source>
</evidence>
<comment type="caution">
    <text evidence="2">The sequence shown here is derived from an EMBL/GenBank/DDBJ whole genome shotgun (WGS) entry which is preliminary data.</text>
</comment>
<evidence type="ECO:0000313" key="2">
    <source>
        <dbReference type="EMBL" id="RQW75894.1"/>
    </source>
</evidence>
<proteinExistence type="predicted"/>
<keyword evidence="3" id="KW-1185">Reference proteome</keyword>
<dbReference type="EMBL" id="RRCT01000002">
    <property type="protein sequence ID" value="RQW75894.1"/>
    <property type="molecule type" value="Genomic_DNA"/>
</dbReference>
<reference evidence="2 3" key="1">
    <citation type="journal article" date="2013" name="J. Microbiol.">
        <title>Lysinibacillus chungkukjangi sp. nov., isolated from Chungkukjang, Korean fermented soybean food.</title>
        <authorList>
            <person name="Kim S.J."/>
            <person name="Jang Y.H."/>
            <person name="Hamada M."/>
            <person name="Ahn J.H."/>
            <person name="Weon H.Y."/>
            <person name="Suzuki K."/>
            <person name="Whang K.S."/>
            <person name="Kwon S.W."/>
        </authorList>
    </citation>
    <scope>NUCLEOTIDE SEQUENCE [LARGE SCALE GENOMIC DNA]</scope>
    <source>
        <strain evidence="2 3">MCCC 1A12701</strain>
    </source>
</reference>
<dbReference type="Proteomes" id="UP000274033">
    <property type="component" value="Unassembled WGS sequence"/>
</dbReference>
<feature type="domain" description="Glyoxalase-like" evidence="1">
    <location>
        <begin position="4"/>
        <end position="193"/>
    </location>
</feature>
<accession>A0A3N9UIP9</accession>
<dbReference type="InterPro" id="IPR025870">
    <property type="entry name" value="Glyoxalase-like_dom"/>
</dbReference>
<dbReference type="Gene3D" id="3.10.180.10">
    <property type="entry name" value="2,3-Dihydroxybiphenyl 1,2-Dioxygenase, domain 1"/>
    <property type="match status" value="1"/>
</dbReference>
<dbReference type="RefSeq" id="WP_124763092.1">
    <property type="nucleotide sequence ID" value="NZ_JAFBDY010000002.1"/>
</dbReference>
<dbReference type="OrthoDB" id="9111355at2"/>
<dbReference type="AlphaFoldDB" id="A0A3N9UIP9"/>
<gene>
    <name evidence="2" type="ORF">EBB45_04570</name>
</gene>
<sequence length="253" mass="29415">MYKLDHIVHFVDKPEQLVEETKKIGLHTVEGGKHEIWGTYNSLCYFGLSYIEFIGIFDKELVEKSALEPYTLHASFIKRNQQNGFTRLAIRTNEIEKDAEKFRAAGLEVYGPDTFSRTRPDGTVLTWKLLHFGKKILPLDYPFFIQWEGADEERYNELEKSGTIAEHSLGNLKVEEISYAVEDLSVAKEWAELFHFEFEEGDSFIKLNAPNCIFGFYQNQKEKQQNEIFEVTISGANEEKVVVIEKAYYKFIK</sequence>
<protein>
    <submittedName>
        <fullName evidence="2">VOC family protein</fullName>
    </submittedName>
</protein>
<dbReference type="PANTHER" id="PTHR40265">
    <property type="entry name" value="BLL2707 PROTEIN"/>
    <property type="match status" value="1"/>
</dbReference>
<organism evidence="2 3">
    <name type="scientific">Lysinibacillus composti</name>
    <dbReference type="NCBI Taxonomy" id="720633"/>
    <lineage>
        <taxon>Bacteria</taxon>
        <taxon>Bacillati</taxon>
        <taxon>Bacillota</taxon>
        <taxon>Bacilli</taxon>
        <taxon>Bacillales</taxon>
        <taxon>Bacillaceae</taxon>
        <taxon>Lysinibacillus</taxon>
    </lineage>
</organism>